<reference evidence="1 2" key="1">
    <citation type="submission" date="2019-08" db="EMBL/GenBank/DDBJ databases">
        <title>Deep-cultivation of Planctomycetes and their phenomic and genomic characterization uncovers novel biology.</title>
        <authorList>
            <person name="Wiegand S."/>
            <person name="Jogler M."/>
            <person name="Boedeker C."/>
            <person name="Pinto D."/>
            <person name="Vollmers J."/>
            <person name="Rivas-Marin E."/>
            <person name="Kohn T."/>
            <person name="Peeters S.H."/>
            <person name="Heuer A."/>
            <person name="Rast P."/>
            <person name="Oberbeckmann S."/>
            <person name="Bunk B."/>
            <person name="Jeske O."/>
            <person name="Meyerdierks A."/>
            <person name="Storesund J.E."/>
            <person name="Kallscheuer N."/>
            <person name="Luecker S."/>
            <person name="Lage O.M."/>
            <person name="Pohl T."/>
            <person name="Merkel B.J."/>
            <person name="Hornburger P."/>
            <person name="Mueller R.-W."/>
            <person name="Bruemmer F."/>
            <person name="Labrenz M."/>
            <person name="Spormann A.M."/>
            <person name="Op den Camp H."/>
            <person name="Overmann J."/>
            <person name="Amann R."/>
            <person name="Jetten M.S.M."/>
            <person name="Mascher T."/>
            <person name="Medema M.H."/>
            <person name="Devos D.P."/>
            <person name="Kaster A.-K."/>
            <person name="Ovreas L."/>
            <person name="Rohde M."/>
            <person name="Galperin M.Y."/>
            <person name="Jogler C."/>
        </authorList>
    </citation>
    <scope>NUCLEOTIDE SEQUENCE [LARGE SCALE GENOMIC DNA]</scope>
    <source>
        <strain evidence="1 2">OJF2</strain>
    </source>
</reference>
<protein>
    <submittedName>
        <fullName evidence="1">Inorganic polyphosphate/ATP-NAD kinase</fullName>
        <ecNumber evidence="1">2.7.1.23</ecNumber>
    </submittedName>
</protein>
<dbReference type="InterPro" id="IPR017437">
    <property type="entry name" value="ATP-NAD_kinase_PpnK-typ_C"/>
</dbReference>
<dbReference type="RefSeq" id="WP_148597542.1">
    <property type="nucleotide sequence ID" value="NZ_CP042997.1"/>
</dbReference>
<dbReference type="GO" id="GO:0003951">
    <property type="term" value="F:NAD+ kinase activity"/>
    <property type="evidence" value="ECO:0007669"/>
    <property type="project" value="UniProtKB-EC"/>
</dbReference>
<name>A0A5B9WBW0_9BACT</name>
<evidence type="ECO:0000313" key="2">
    <source>
        <dbReference type="Proteomes" id="UP000324233"/>
    </source>
</evidence>
<dbReference type="InterPro" id="IPR017438">
    <property type="entry name" value="ATP-NAD_kinase_N"/>
</dbReference>
<gene>
    <name evidence="1" type="primary">ppnK_2</name>
    <name evidence="1" type="ORF">OJF2_66580</name>
</gene>
<keyword evidence="1" id="KW-0418">Kinase</keyword>
<dbReference type="Proteomes" id="UP000324233">
    <property type="component" value="Chromosome"/>
</dbReference>
<dbReference type="OrthoDB" id="1889537at2"/>
<dbReference type="EC" id="2.7.1.23" evidence="1"/>
<keyword evidence="1" id="KW-0808">Transferase</keyword>
<sequence>MPTRDKLVIVTRKTALEELIERFNTRDQARFYIEHMGGDFDGYQAAHDAYRRAAEALREALPRGLRTHWIERSFLPTFTFGEPDVVVVLGQDGLVVNVAKYLDGQPVVAINPDPDRIDGVLLPYGVREAGGAIARAVRDAEPWRDVTMAQAALNDGQRLLAVNDLFVGARTHVSARYRIRHEGREEAQSSSGLIVSTGAGSTGWYRSIVTGAAGIVAGVLGSEGILAVQGRYAFPWEARELAFSVREPFISKTSGATIVHGRIVADEPLEIVSQMPQNGVIFSDGVEEDRLDFNSGSIARIGLADRTLRLLVPPGHQDPAGARGRDDGG</sequence>
<organism evidence="1 2">
    <name type="scientific">Aquisphaera giovannonii</name>
    <dbReference type="NCBI Taxonomy" id="406548"/>
    <lineage>
        <taxon>Bacteria</taxon>
        <taxon>Pseudomonadati</taxon>
        <taxon>Planctomycetota</taxon>
        <taxon>Planctomycetia</taxon>
        <taxon>Isosphaerales</taxon>
        <taxon>Isosphaeraceae</taxon>
        <taxon>Aquisphaera</taxon>
    </lineage>
</organism>
<dbReference type="Gene3D" id="2.60.200.30">
    <property type="entry name" value="Probable inorganic polyphosphate/atp-NAD kinase, domain 2"/>
    <property type="match status" value="1"/>
</dbReference>
<dbReference type="KEGG" id="agv:OJF2_66580"/>
<evidence type="ECO:0000313" key="1">
    <source>
        <dbReference type="EMBL" id="QEH38062.1"/>
    </source>
</evidence>
<dbReference type="PANTHER" id="PTHR13158">
    <property type="match status" value="1"/>
</dbReference>
<dbReference type="GO" id="GO:0019674">
    <property type="term" value="P:NAD+ metabolic process"/>
    <property type="evidence" value="ECO:0007669"/>
    <property type="project" value="InterPro"/>
</dbReference>
<dbReference type="AlphaFoldDB" id="A0A5B9WBW0"/>
<proteinExistence type="predicted"/>
<dbReference type="Gene3D" id="3.40.50.10330">
    <property type="entry name" value="Probable inorganic polyphosphate/atp-NAD kinase, domain 1"/>
    <property type="match status" value="1"/>
</dbReference>
<dbReference type="PANTHER" id="PTHR13158:SF5">
    <property type="entry name" value="NAD KINASE 2, MITOCHONDRIAL"/>
    <property type="match status" value="1"/>
</dbReference>
<accession>A0A5B9WBW0</accession>
<dbReference type="SUPFAM" id="SSF111331">
    <property type="entry name" value="NAD kinase/diacylglycerol kinase-like"/>
    <property type="match status" value="1"/>
</dbReference>
<keyword evidence="2" id="KW-1185">Reference proteome</keyword>
<dbReference type="EMBL" id="CP042997">
    <property type="protein sequence ID" value="QEH38062.1"/>
    <property type="molecule type" value="Genomic_DNA"/>
</dbReference>
<dbReference type="InterPro" id="IPR016064">
    <property type="entry name" value="NAD/diacylglycerol_kinase_sf"/>
</dbReference>